<keyword evidence="5" id="KW-0805">Transcription regulation</keyword>
<dbReference type="GO" id="GO:0000124">
    <property type="term" value="C:SAGA complex"/>
    <property type="evidence" value="ECO:0007669"/>
    <property type="project" value="InterPro"/>
</dbReference>
<comment type="similarity">
    <text evidence="2">Belongs to the TAF6 family.</text>
</comment>
<dbReference type="EMBL" id="NIVC01003460">
    <property type="protein sequence ID" value="PAA51335.1"/>
    <property type="molecule type" value="Genomic_DNA"/>
</dbReference>
<feature type="compositionally biased region" description="Low complexity" evidence="8">
    <location>
        <begin position="725"/>
        <end position="741"/>
    </location>
</feature>
<dbReference type="InterPro" id="IPR046344">
    <property type="entry name" value="TAF6_C_sf"/>
</dbReference>
<evidence type="ECO:0000256" key="3">
    <source>
        <dbReference type="ARBA" id="ARBA00011538"/>
    </source>
</evidence>
<dbReference type="GO" id="GO:0046982">
    <property type="term" value="F:protein heterodimerization activity"/>
    <property type="evidence" value="ECO:0007669"/>
    <property type="project" value="InterPro"/>
</dbReference>
<organism evidence="11 12">
    <name type="scientific">Macrostomum lignano</name>
    <dbReference type="NCBI Taxonomy" id="282301"/>
    <lineage>
        <taxon>Eukaryota</taxon>
        <taxon>Metazoa</taxon>
        <taxon>Spiralia</taxon>
        <taxon>Lophotrochozoa</taxon>
        <taxon>Platyhelminthes</taxon>
        <taxon>Rhabditophora</taxon>
        <taxon>Macrostomorpha</taxon>
        <taxon>Macrostomida</taxon>
        <taxon>Macrostomidae</taxon>
        <taxon>Macrostomum</taxon>
    </lineage>
</organism>
<dbReference type="OrthoDB" id="6621890at2759"/>
<evidence type="ECO:0000259" key="9">
    <source>
        <dbReference type="SMART" id="SM00803"/>
    </source>
</evidence>
<comment type="caution">
    <text evidence="11">The sequence shown here is derived from an EMBL/GenBank/DDBJ whole genome shotgun (WGS) entry which is preliminary data.</text>
</comment>
<dbReference type="InterPro" id="IPR037796">
    <property type="entry name" value="TAF6"/>
</dbReference>
<protein>
    <recommendedName>
        <fullName evidence="4">Histone H4</fullName>
    </recommendedName>
</protein>
<proteinExistence type="inferred from homology"/>
<feature type="non-terminal residue" evidence="11">
    <location>
        <position position="1"/>
    </location>
</feature>
<evidence type="ECO:0000256" key="8">
    <source>
        <dbReference type="SAM" id="MobiDB-lite"/>
    </source>
</evidence>
<dbReference type="CDD" id="cd22932">
    <property type="entry name" value="HFD_TAF6L"/>
    <property type="match status" value="1"/>
</dbReference>
<keyword evidence="7" id="KW-0539">Nucleus</keyword>
<feature type="region of interest" description="Disordered" evidence="8">
    <location>
        <begin position="622"/>
        <end position="654"/>
    </location>
</feature>
<feature type="compositionally biased region" description="Acidic residues" evidence="8">
    <location>
        <begin position="480"/>
        <end position="495"/>
    </location>
</feature>
<feature type="compositionally biased region" description="Low complexity" evidence="8">
    <location>
        <begin position="11"/>
        <end position="35"/>
    </location>
</feature>
<evidence type="ECO:0000256" key="5">
    <source>
        <dbReference type="ARBA" id="ARBA00023015"/>
    </source>
</evidence>
<dbReference type="STRING" id="282301.A0A267GP02"/>
<comment type="subunit">
    <text evidence="3">The nucleosome is a histone octamer containing two molecules each of H2A, H2B, H3 and H4 assembled in one H3-H4 heterotetramer and two H2A-H2B heterodimers. The octamer wraps approximately 147 bp of DNA.</text>
</comment>
<keyword evidence="6" id="KW-0804">Transcription</keyword>
<accession>A0A267GP02</accession>
<feature type="region of interest" description="Disordered" evidence="8">
    <location>
        <begin position="802"/>
        <end position="824"/>
    </location>
</feature>
<dbReference type="Pfam" id="PF02969">
    <property type="entry name" value="TAF"/>
    <property type="match status" value="1"/>
</dbReference>
<evidence type="ECO:0000256" key="2">
    <source>
        <dbReference type="ARBA" id="ARBA00007688"/>
    </source>
</evidence>
<keyword evidence="12" id="KW-1185">Reference proteome</keyword>
<dbReference type="PANTHER" id="PTHR10221">
    <property type="entry name" value="TRANSCRIPTION INITIATION FACTOR TFIID SUBUNIT 6"/>
    <property type="match status" value="1"/>
</dbReference>
<feature type="compositionally biased region" description="Low complexity" evidence="8">
    <location>
        <begin position="253"/>
        <end position="264"/>
    </location>
</feature>
<dbReference type="Gene3D" id="1.10.20.10">
    <property type="entry name" value="Histone, subunit A"/>
    <property type="match status" value="1"/>
</dbReference>
<gene>
    <name evidence="11" type="ORF">BOX15_Mlig010036g1</name>
    <name evidence="10" type="ORF">BOX15_Mlig010036g3</name>
</gene>
<dbReference type="GO" id="GO:0016251">
    <property type="term" value="F:RNA polymerase II general transcription initiation factor activity"/>
    <property type="evidence" value="ECO:0007669"/>
    <property type="project" value="InterPro"/>
</dbReference>
<evidence type="ECO:0000313" key="10">
    <source>
        <dbReference type="EMBL" id="PAA51335.1"/>
    </source>
</evidence>
<dbReference type="Proteomes" id="UP000215902">
    <property type="component" value="Unassembled WGS sequence"/>
</dbReference>
<dbReference type="SUPFAM" id="SSF47113">
    <property type="entry name" value="Histone-fold"/>
    <property type="match status" value="1"/>
</dbReference>
<evidence type="ECO:0000256" key="4">
    <source>
        <dbReference type="ARBA" id="ARBA00020836"/>
    </source>
</evidence>
<dbReference type="GO" id="GO:0051123">
    <property type="term" value="P:RNA polymerase II preinitiation complex assembly"/>
    <property type="evidence" value="ECO:0007669"/>
    <property type="project" value="TreeGrafter"/>
</dbReference>
<dbReference type="SMART" id="SM00803">
    <property type="entry name" value="TAF"/>
    <property type="match status" value="1"/>
</dbReference>
<name>A0A267GP02_9PLAT</name>
<feature type="region of interest" description="Disordered" evidence="8">
    <location>
        <begin position="721"/>
        <end position="769"/>
    </location>
</feature>
<dbReference type="AlphaFoldDB" id="A0A267GP02"/>
<reference evidence="11 12" key="1">
    <citation type="submission" date="2017-06" db="EMBL/GenBank/DDBJ databases">
        <title>A platform for efficient transgenesis in Macrostomum lignano, a flatworm model organism for stem cell research.</title>
        <authorList>
            <person name="Berezikov E."/>
        </authorList>
    </citation>
    <scope>NUCLEOTIDE SEQUENCE [LARGE SCALE GENOMIC DNA]</scope>
    <source>
        <strain evidence="11">DV1</strain>
        <tissue evidence="11">Whole organism</tissue>
    </source>
</reference>
<dbReference type="PANTHER" id="PTHR10221:SF22">
    <property type="entry name" value="TAF6-LIKE RNA POLYMERASE II P300_CBP-ASSOCIATED FACTOR-ASSOCIATED FACTOR 65 KDA SUBUNIT 6L"/>
    <property type="match status" value="1"/>
</dbReference>
<feature type="compositionally biased region" description="Basic residues" evidence="8">
    <location>
        <begin position="1"/>
        <end position="10"/>
    </location>
</feature>
<dbReference type="InterPro" id="IPR004823">
    <property type="entry name" value="TAF_TATA-bd_Histone-like_dom"/>
</dbReference>
<sequence length="886" mass="95744">QAPTTKRKKPSASPSPSFQSSPSPQAQQQQQQPQQYIGVTSGAAAAAAAAQQERQSFALLSAETLRLWCDSAGAQLANRDAMLCLAQEVTYQTRHLITKAAQRMRHSARRRLTVDDVDSACLASKSPRLIGHLAPPAELLTCPTPVRLPAEAVAGDPDLAGLRYLPETCLDPLLLLRRARVGSADPSVSAPLSILRVCNSSTNSLDSVNTGSLASSTVTLTQAEAAYSAEIRRLLLLRRPLNSPIQSVSSSLKQPQQQRVKQQPGNSKQSPQQQPPFHHLLRHLASTDTPALGRILSRLLQFLGRLCRRFGHSPVLLSRCLRCLQACASNPHLTWPASEFAIAVHLLSCLLATTPPCSVWRPAEAVDLQEAAATLLARLSPSRGRQSNPLLRRLLLSSDGSAAASGLQSAAEMPPLLDRSWPAVRKSLPRLLAQLTPAIVGQTADVESVASAVRLRCRLLAYLRRLSMESVARRQADNESLSDEEEEELPVAADDVECDSESCRGAGEDCRDWRLAASVYSALASSDGFASMLDLPLYQFRRLCAASSVNFGLMSQQRQLQQGPDLLSSVAAADSIAENVDGLLMLLEQQQQQQQFLQEQHLSQALLPIDIGADVDVISPEAACSPNSRPPVLEPAMPQLGLMQDDPVPSQLPLLRDDDDVVESRGDLPVPDSDVSCMADLLNFGALSADQCSEASTLPAISDRPLTPPLASEEPPLRLAAEASPPQQQQQQKQKQTQQPPMFELISPPLPQPPAPHPQPQPPPPPLFSIDTDDLEVFDYPSRRPLQRQKRIVIRLLSNNSGAKMPTHTTHSGESSALPNCQQPAAGTESSEFYRLFQQLKWRFGWGIGRAAVASVSRGGIAGAFNSGIPGDSDLVAVLPDFAYPL</sequence>
<comment type="subcellular location">
    <subcellularLocation>
        <location evidence="1">Nucleus</location>
    </subcellularLocation>
</comment>
<evidence type="ECO:0000313" key="11">
    <source>
        <dbReference type="EMBL" id="PAA87758.1"/>
    </source>
</evidence>
<dbReference type="Gene3D" id="1.25.40.770">
    <property type="entry name" value="TAF6, C-terminal HEAT repeat domain"/>
    <property type="match status" value="1"/>
</dbReference>
<feature type="region of interest" description="Disordered" evidence="8">
    <location>
        <begin position="246"/>
        <end position="275"/>
    </location>
</feature>
<feature type="region of interest" description="Disordered" evidence="8">
    <location>
        <begin position="474"/>
        <end position="495"/>
    </location>
</feature>
<feature type="region of interest" description="Disordered" evidence="8">
    <location>
        <begin position="1"/>
        <end position="35"/>
    </location>
</feature>
<dbReference type="InterPro" id="IPR009072">
    <property type="entry name" value="Histone-fold"/>
</dbReference>
<dbReference type="GO" id="GO:0046695">
    <property type="term" value="C:SLIK (SAGA-like) complex"/>
    <property type="evidence" value="ECO:0007669"/>
    <property type="project" value="InterPro"/>
</dbReference>
<feature type="compositionally biased region" description="Pro residues" evidence="8">
    <location>
        <begin position="748"/>
        <end position="767"/>
    </location>
</feature>
<feature type="domain" description="TATA box binding protein associated factor (TAF) histone-like fold" evidence="9">
    <location>
        <begin position="58"/>
        <end position="123"/>
    </location>
</feature>
<dbReference type="GO" id="GO:0005669">
    <property type="term" value="C:transcription factor TFIID complex"/>
    <property type="evidence" value="ECO:0007669"/>
    <property type="project" value="InterPro"/>
</dbReference>
<evidence type="ECO:0000256" key="6">
    <source>
        <dbReference type="ARBA" id="ARBA00023163"/>
    </source>
</evidence>
<dbReference type="EMBL" id="NIVC01000218">
    <property type="protein sequence ID" value="PAA87758.1"/>
    <property type="molecule type" value="Genomic_DNA"/>
</dbReference>
<evidence type="ECO:0000256" key="7">
    <source>
        <dbReference type="ARBA" id="ARBA00023242"/>
    </source>
</evidence>
<dbReference type="GO" id="GO:0003713">
    <property type="term" value="F:transcription coactivator activity"/>
    <property type="evidence" value="ECO:0007669"/>
    <property type="project" value="TreeGrafter"/>
</dbReference>
<evidence type="ECO:0000313" key="12">
    <source>
        <dbReference type="Proteomes" id="UP000215902"/>
    </source>
</evidence>
<evidence type="ECO:0000256" key="1">
    <source>
        <dbReference type="ARBA" id="ARBA00004123"/>
    </source>
</evidence>